<dbReference type="PANTHER" id="PTHR30486:SF6">
    <property type="entry name" value="TYPE IV PILUS RETRACTATION ATPASE PILT"/>
    <property type="match status" value="1"/>
</dbReference>
<protein>
    <submittedName>
        <fullName evidence="4">Pilus assembly protein CpaF</fullName>
    </submittedName>
</protein>
<dbReference type="Gene3D" id="3.30.450.380">
    <property type="match status" value="1"/>
</dbReference>
<reference evidence="4 5" key="1">
    <citation type="submission" date="2019-03" db="EMBL/GenBank/DDBJ databases">
        <title>Genomic Encyclopedia of Type Strains, Phase III (KMG-III): the genomes of soil and plant-associated and newly described type strains.</title>
        <authorList>
            <person name="Whitman W."/>
        </authorList>
    </citation>
    <scope>NUCLEOTIDE SEQUENCE [LARGE SCALE GENOMIC DNA]</scope>
    <source>
        <strain evidence="4 5">VKM Ac-2527</strain>
    </source>
</reference>
<feature type="region of interest" description="Disordered" evidence="2">
    <location>
        <begin position="1"/>
        <end position="31"/>
    </location>
</feature>
<evidence type="ECO:0000313" key="5">
    <source>
        <dbReference type="Proteomes" id="UP000295388"/>
    </source>
</evidence>
<dbReference type="GO" id="GO:0016887">
    <property type="term" value="F:ATP hydrolysis activity"/>
    <property type="evidence" value="ECO:0007669"/>
    <property type="project" value="InterPro"/>
</dbReference>
<dbReference type="CDD" id="cd01130">
    <property type="entry name" value="VirB11-like_ATPase"/>
    <property type="match status" value="1"/>
</dbReference>
<dbReference type="Proteomes" id="UP000295388">
    <property type="component" value="Unassembled WGS sequence"/>
</dbReference>
<dbReference type="InterPro" id="IPR050921">
    <property type="entry name" value="T4SS_GSP_E_ATPase"/>
</dbReference>
<keyword evidence="5" id="KW-1185">Reference proteome</keyword>
<dbReference type="InterPro" id="IPR001482">
    <property type="entry name" value="T2SS/T4SS_dom"/>
</dbReference>
<organism evidence="4 5">
    <name type="scientific">Kribbella caucasensis</name>
    <dbReference type="NCBI Taxonomy" id="2512215"/>
    <lineage>
        <taxon>Bacteria</taxon>
        <taxon>Bacillati</taxon>
        <taxon>Actinomycetota</taxon>
        <taxon>Actinomycetes</taxon>
        <taxon>Propionibacteriales</taxon>
        <taxon>Kribbellaceae</taxon>
        <taxon>Kribbella</taxon>
    </lineage>
</organism>
<dbReference type="Gene3D" id="3.40.50.300">
    <property type="entry name" value="P-loop containing nucleotide triphosphate hydrolases"/>
    <property type="match status" value="1"/>
</dbReference>
<sequence>MTADRLVTPRPDWSPRGDGAAPPDRFARGNGAGRAELGAAVELIDAQVRDVVRREGIDPLRNPASVQRIVAKVVREYDERSLTGIVPPIGDLEAVSREVHDRVAGFGPLQRYLDDPAVEEIWINEPSRVFIAREGRHELTTTVLTEEEVGDLVERMLKTTGRRIDVSQPFTDARLPDGSRVHIVLGGITQRYAAINIRKFTVRATRLADLVALGSLTPHAAAVLDAAVAVGLNILVSGGTQAGKTTMLNALAGSIPGSERVISCEEVFEIKLPIPDWVSMQTRQAGLEGTGEVRLRDLVKESLRMRPSRVIVGEVRGEECLDLLLALNSGLPGMCTIHANSAREALTKMCTLPLLAGENIGSRFVLPTVAGCVDLVLHLGIGADGQRRVREIVAVSGRIEDQAIETETVFGTFEGVLRRAEGQLPHPERFQQAGYSPSGLLTELPPGVS</sequence>
<dbReference type="EMBL" id="SNWQ01000003">
    <property type="protein sequence ID" value="TDO51455.1"/>
    <property type="molecule type" value="Genomic_DNA"/>
</dbReference>
<evidence type="ECO:0000313" key="4">
    <source>
        <dbReference type="EMBL" id="TDO51455.1"/>
    </source>
</evidence>
<evidence type="ECO:0000259" key="3">
    <source>
        <dbReference type="Pfam" id="PF00437"/>
    </source>
</evidence>
<gene>
    <name evidence="4" type="ORF">EV643_103192</name>
</gene>
<evidence type="ECO:0000256" key="2">
    <source>
        <dbReference type="SAM" id="MobiDB-lite"/>
    </source>
</evidence>
<feature type="region of interest" description="Disordered" evidence="2">
    <location>
        <begin position="427"/>
        <end position="449"/>
    </location>
</feature>
<dbReference type="PANTHER" id="PTHR30486">
    <property type="entry name" value="TWITCHING MOTILITY PROTEIN PILT"/>
    <property type="match status" value="1"/>
</dbReference>
<dbReference type="SUPFAM" id="SSF52540">
    <property type="entry name" value="P-loop containing nucleoside triphosphate hydrolases"/>
    <property type="match status" value="1"/>
</dbReference>
<dbReference type="RefSeq" id="WP_238165443.1">
    <property type="nucleotide sequence ID" value="NZ_SNWQ01000003.1"/>
</dbReference>
<name>A0A4R6KM45_9ACTN</name>
<comment type="caution">
    <text evidence="4">The sequence shown here is derived from an EMBL/GenBank/DDBJ whole genome shotgun (WGS) entry which is preliminary data.</text>
</comment>
<proteinExistence type="inferred from homology"/>
<accession>A0A4R6KM45</accession>
<feature type="domain" description="Bacterial type II secretion system protein E" evidence="3">
    <location>
        <begin position="105"/>
        <end position="355"/>
    </location>
</feature>
<dbReference type="Pfam" id="PF00437">
    <property type="entry name" value="T2SSE"/>
    <property type="match status" value="1"/>
</dbReference>
<dbReference type="InterPro" id="IPR027417">
    <property type="entry name" value="P-loop_NTPase"/>
</dbReference>
<evidence type="ECO:0000256" key="1">
    <source>
        <dbReference type="ARBA" id="ARBA00006611"/>
    </source>
</evidence>
<comment type="similarity">
    <text evidence="1">Belongs to the GSP E family.</text>
</comment>
<dbReference type="AlphaFoldDB" id="A0A4R6KM45"/>